<dbReference type="EMBL" id="HACG01008996">
    <property type="protein sequence ID" value="CEK55861.1"/>
    <property type="molecule type" value="Transcribed_RNA"/>
</dbReference>
<proteinExistence type="predicted"/>
<protein>
    <submittedName>
        <fullName evidence="1">Uncharacterized protein</fullName>
    </submittedName>
</protein>
<feature type="non-terminal residue" evidence="1">
    <location>
        <position position="1"/>
    </location>
</feature>
<organism evidence="1">
    <name type="scientific">Arion vulgaris</name>
    <dbReference type="NCBI Taxonomy" id="1028688"/>
    <lineage>
        <taxon>Eukaryota</taxon>
        <taxon>Metazoa</taxon>
        <taxon>Spiralia</taxon>
        <taxon>Lophotrochozoa</taxon>
        <taxon>Mollusca</taxon>
        <taxon>Gastropoda</taxon>
        <taxon>Heterobranchia</taxon>
        <taxon>Euthyneura</taxon>
        <taxon>Panpulmonata</taxon>
        <taxon>Eupulmonata</taxon>
        <taxon>Stylommatophora</taxon>
        <taxon>Helicina</taxon>
        <taxon>Arionoidea</taxon>
        <taxon>Arionidae</taxon>
        <taxon>Arion</taxon>
    </lineage>
</organism>
<feature type="non-terminal residue" evidence="1">
    <location>
        <position position="93"/>
    </location>
</feature>
<reference evidence="1" key="1">
    <citation type="submission" date="2014-12" db="EMBL/GenBank/DDBJ databases">
        <title>Insight into the proteome of Arion vulgaris.</title>
        <authorList>
            <person name="Aradska J."/>
            <person name="Bulat T."/>
            <person name="Smidak R."/>
            <person name="Sarate P."/>
            <person name="Gangsoo J."/>
            <person name="Sialana F."/>
            <person name="Bilban M."/>
            <person name="Lubec G."/>
        </authorList>
    </citation>
    <scope>NUCLEOTIDE SEQUENCE</scope>
    <source>
        <tissue evidence="1">Skin</tissue>
    </source>
</reference>
<evidence type="ECO:0000313" key="1">
    <source>
        <dbReference type="EMBL" id="CEK55861.1"/>
    </source>
</evidence>
<accession>A0A0B6YJ87</accession>
<sequence>AHARFLQDYSKMRAKTEETVQWLLREIGVLKRELETVRRQNLQLGELVSKTEVEKRNLALEKEYALKEARTHKQQTHIHNKIDLELENRLRNM</sequence>
<gene>
    <name evidence="1" type="primary">ORF26217</name>
</gene>
<name>A0A0B6YJ87_9EUPU</name>
<dbReference type="AlphaFoldDB" id="A0A0B6YJ87"/>